<feature type="transmembrane region" description="Helical" evidence="8">
    <location>
        <begin position="75"/>
        <end position="94"/>
    </location>
</feature>
<dbReference type="PROSITE" id="PS00211">
    <property type="entry name" value="ABC_TRANSPORTER_1"/>
    <property type="match status" value="1"/>
</dbReference>
<evidence type="ECO:0000256" key="6">
    <source>
        <dbReference type="ARBA" id="ARBA00022989"/>
    </source>
</evidence>
<evidence type="ECO:0000256" key="4">
    <source>
        <dbReference type="ARBA" id="ARBA00022741"/>
    </source>
</evidence>
<dbReference type="InterPro" id="IPR027417">
    <property type="entry name" value="P-loop_NTPase"/>
</dbReference>
<dbReference type="VEuPathDB" id="TriTrypDB:C3747_9g249"/>
<dbReference type="VEuPathDB" id="TriTrypDB:TCDM_01947"/>
<evidence type="ECO:0000259" key="10">
    <source>
        <dbReference type="PROSITE" id="PS50929"/>
    </source>
</evidence>
<dbReference type="PANTHER" id="PTHR11384:SF63">
    <property type="entry name" value="TRANSPORTER, PUTATIVE-RELATED"/>
    <property type="match status" value="1"/>
</dbReference>
<dbReference type="InterPro" id="IPR036640">
    <property type="entry name" value="ABC1_TM_sf"/>
</dbReference>
<dbReference type="Pfam" id="PF06472">
    <property type="entry name" value="ABC_membrane_2"/>
    <property type="match status" value="1"/>
</dbReference>
<dbReference type="InterPro" id="IPR011527">
    <property type="entry name" value="ABC1_TM_dom"/>
</dbReference>
<dbReference type="VEuPathDB" id="TriTrypDB:TcCLB.506925.530"/>
<sequence length="664" mass="74472">MGVPVLNSLRDGGLVVSGTLAFLICLVAQRAKLHRYDAAILDIRTPDDTRVTRSFFGDFLYVAKLALPTVWCKEFAGMTVFIILFLVKSILHVAQSNANGQILKAIASDTPENRVQNFFRVLLLRAAVSMMAAVCSGSIEHLRPFLIACYRERLSRYLQRRFYSHLLYYQATVLDGRLETADTVIATYCGEFAEHLAELPYYFLLPMFGYMTSMVVLTRNVGAKAAGLACAAVAISVLILQKISPAFGRIHASLLAREDDYRRMLTNSLNNVEYIAMHNGGSYTRQKLERQLGKLKRALDHFALAKGHFDFLEISFSALLQAISSLVIFRGAHQMKTKSMNDIYVEIQCMQDLIENVKSFVVNFREVSHLSTFTVKLAEFDSTLTSIAEGCFIRSSGASPKSDCNSDFPVSYTHVNYIVRPKWKKDFTLFAFSNLKLMTPAGQLLFNDLDLEIKSDQDWVILGENGCGKTSLLRMISGLWRPTEGSYSMERGIKLLFAPQHSYMVPQCTLVEQVLFPIVSSKLGAKELDSFKEAIRLSGSHSVIDVLGGFDSPYVGADPRTADDTYDWDSLSGGQKQRITMARVFYNILTMDRSEQTPVVLLDESTSMMDETEQAVLLNLRKLQVRMISVTHREEVITHHTHALRILPGGNWTATPVTTRVNID</sequence>
<dbReference type="GO" id="GO:0005524">
    <property type="term" value="F:ATP binding"/>
    <property type="evidence" value="ECO:0007669"/>
    <property type="project" value="UniProtKB-KW"/>
</dbReference>
<evidence type="ECO:0000256" key="7">
    <source>
        <dbReference type="ARBA" id="ARBA00023136"/>
    </source>
</evidence>
<name>A0A2V2XFM7_TRYCR</name>
<evidence type="ECO:0000256" key="1">
    <source>
        <dbReference type="ARBA" id="ARBA00008575"/>
    </source>
</evidence>
<dbReference type="SMART" id="SM00382">
    <property type="entry name" value="AAA"/>
    <property type="match status" value="1"/>
</dbReference>
<dbReference type="Proteomes" id="UP000246078">
    <property type="component" value="Unassembled WGS sequence"/>
</dbReference>
<dbReference type="VEuPathDB" id="TriTrypDB:ECC02_003623"/>
<dbReference type="Pfam" id="PF00005">
    <property type="entry name" value="ABC_tran"/>
    <property type="match status" value="1"/>
</dbReference>
<evidence type="ECO:0000256" key="5">
    <source>
        <dbReference type="ARBA" id="ARBA00022840"/>
    </source>
</evidence>
<dbReference type="VEuPathDB" id="TriTrypDB:TCSYLVIO_007379"/>
<keyword evidence="3 8" id="KW-0812">Transmembrane</keyword>
<dbReference type="SUPFAM" id="SSF52540">
    <property type="entry name" value="P-loop containing nucleoside triphosphate hydrolases"/>
    <property type="match status" value="1"/>
</dbReference>
<evidence type="ECO:0000256" key="2">
    <source>
        <dbReference type="ARBA" id="ARBA00022448"/>
    </source>
</evidence>
<dbReference type="InterPro" id="IPR003439">
    <property type="entry name" value="ABC_transporter-like_ATP-bd"/>
</dbReference>
<dbReference type="GO" id="GO:0005778">
    <property type="term" value="C:peroxisomal membrane"/>
    <property type="evidence" value="ECO:0007669"/>
    <property type="project" value="TreeGrafter"/>
</dbReference>
<dbReference type="GO" id="GO:0007031">
    <property type="term" value="P:peroxisome organization"/>
    <property type="evidence" value="ECO:0007669"/>
    <property type="project" value="TreeGrafter"/>
</dbReference>
<dbReference type="InterPro" id="IPR003593">
    <property type="entry name" value="AAA+_ATPase"/>
</dbReference>
<keyword evidence="7 8" id="KW-0472">Membrane</keyword>
<evidence type="ECO:0000313" key="11">
    <source>
        <dbReference type="EMBL" id="PWV19678.1"/>
    </source>
</evidence>
<keyword evidence="4" id="KW-0547">Nucleotide-binding</keyword>
<accession>A0A2V2XFM7</accession>
<keyword evidence="5" id="KW-0067">ATP-binding</keyword>
<proteinExistence type="inferred from homology"/>
<dbReference type="VEuPathDB" id="TriTrypDB:TcCLB.509237.30"/>
<dbReference type="InterPro" id="IPR017871">
    <property type="entry name" value="ABC_transporter-like_CS"/>
</dbReference>
<dbReference type="Gene3D" id="3.40.50.300">
    <property type="entry name" value="P-loop containing nucleotide triphosphate hydrolases"/>
    <property type="match status" value="1"/>
</dbReference>
<dbReference type="EMBL" id="PRFC01000009">
    <property type="protein sequence ID" value="PWV19678.1"/>
    <property type="molecule type" value="Genomic_DNA"/>
</dbReference>
<dbReference type="VEuPathDB" id="TriTrypDB:TcYC6_0074600"/>
<dbReference type="GO" id="GO:0005324">
    <property type="term" value="F:long-chain fatty acid transmembrane transporter activity"/>
    <property type="evidence" value="ECO:0007669"/>
    <property type="project" value="TreeGrafter"/>
</dbReference>
<keyword evidence="6 8" id="KW-1133">Transmembrane helix</keyword>
<reference evidence="11 12" key="1">
    <citation type="journal article" date="2018" name="Microb. Genom.">
        <title>Expanding an expanded genome: long-read sequencing of Trypanosoma cruzi.</title>
        <authorList>
            <person name="Berna L."/>
            <person name="Rodriguez M."/>
            <person name="Chiribao M.L."/>
            <person name="Parodi-Talice A."/>
            <person name="Pita S."/>
            <person name="Rijo G."/>
            <person name="Alvarez-Valin F."/>
            <person name="Robello C."/>
        </authorList>
    </citation>
    <scope>NUCLEOTIDE SEQUENCE [LARGE SCALE GENOMIC DNA]</scope>
    <source>
        <strain evidence="11 12">TCC</strain>
    </source>
</reference>
<dbReference type="VEuPathDB" id="TriTrypDB:Tc_MARK_6352"/>
<evidence type="ECO:0000256" key="3">
    <source>
        <dbReference type="ARBA" id="ARBA00022692"/>
    </source>
</evidence>
<dbReference type="GO" id="GO:0140359">
    <property type="term" value="F:ABC-type transporter activity"/>
    <property type="evidence" value="ECO:0007669"/>
    <property type="project" value="InterPro"/>
</dbReference>
<dbReference type="VEuPathDB" id="TriTrypDB:TcBrA4_0056730"/>
<dbReference type="VEuPathDB" id="TriTrypDB:TcG_05039"/>
<dbReference type="AlphaFoldDB" id="A0A2V2XFM7"/>
<dbReference type="GO" id="GO:0006635">
    <property type="term" value="P:fatty acid beta-oxidation"/>
    <property type="evidence" value="ECO:0007669"/>
    <property type="project" value="TreeGrafter"/>
</dbReference>
<feature type="domain" description="ABC transmembrane type-1" evidence="10">
    <location>
        <begin position="82"/>
        <end position="323"/>
    </location>
</feature>
<organism evidence="11 12">
    <name type="scientific">Trypanosoma cruzi</name>
    <dbReference type="NCBI Taxonomy" id="5693"/>
    <lineage>
        <taxon>Eukaryota</taxon>
        <taxon>Discoba</taxon>
        <taxon>Euglenozoa</taxon>
        <taxon>Kinetoplastea</taxon>
        <taxon>Metakinetoplastina</taxon>
        <taxon>Trypanosomatida</taxon>
        <taxon>Trypanosomatidae</taxon>
        <taxon>Trypanosoma</taxon>
        <taxon>Schizotrypanum</taxon>
    </lineage>
</organism>
<feature type="transmembrane region" description="Helical" evidence="8">
    <location>
        <begin position="225"/>
        <end position="244"/>
    </location>
</feature>
<dbReference type="PANTHER" id="PTHR11384">
    <property type="entry name" value="ATP-BINDING CASSETTE, SUB-FAMILY D MEMBER"/>
    <property type="match status" value="1"/>
</dbReference>
<dbReference type="Gene3D" id="1.20.1560.10">
    <property type="entry name" value="ABC transporter type 1, transmembrane domain"/>
    <property type="match status" value="1"/>
</dbReference>
<dbReference type="GO" id="GO:0016887">
    <property type="term" value="F:ATP hydrolysis activity"/>
    <property type="evidence" value="ECO:0007669"/>
    <property type="project" value="InterPro"/>
</dbReference>
<feature type="transmembrane region" description="Helical" evidence="8">
    <location>
        <begin position="12"/>
        <end position="31"/>
    </location>
</feature>
<feature type="domain" description="ABC transporter" evidence="9">
    <location>
        <begin position="430"/>
        <end position="661"/>
    </location>
</feature>
<gene>
    <name evidence="11" type="ORF">C3747_9g249</name>
</gene>
<dbReference type="SUPFAM" id="SSF90123">
    <property type="entry name" value="ABC transporter transmembrane region"/>
    <property type="match status" value="1"/>
</dbReference>
<evidence type="ECO:0000259" key="9">
    <source>
        <dbReference type="PROSITE" id="PS50893"/>
    </source>
</evidence>
<dbReference type="VEuPathDB" id="TriTrypDB:TcCL_ESM08492"/>
<dbReference type="PROSITE" id="PS50929">
    <property type="entry name" value="ABC_TM1F"/>
    <property type="match status" value="1"/>
</dbReference>
<comment type="caution">
    <text evidence="11">The sequence shown here is derived from an EMBL/GenBank/DDBJ whole genome shotgun (WGS) entry which is preliminary data.</text>
</comment>
<keyword evidence="2" id="KW-0813">Transport</keyword>
<comment type="similarity">
    <text evidence="1">Belongs to the ABC transporter superfamily. ABCD family. Peroxisomal fatty acyl CoA transporter (TC 3.A.1.203) subfamily.</text>
</comment>
<dbReference type="VEuPathDB" id="TriTrypDB:BCY84_03155"/>
<evidence type="ECO:0000256" key="8">
    <source>
        <dbReference type="SAM" id="Phobius"/>
    </source>
</evidence>
<dbReference type="VEuPathDB" id="TriTrypDB:C4B63_19g205"/>
<dbReference type="InterPro" id="IPR050835">
    <property type="entry name" value="ABC_transporter_sub-D"/>
</dbReference>
<dbReference type="GO" id="GO:0042760">
    <property type="term" value="P:very long-chain fatty acid catabolic process"/>
    <property type="evidence" value="ECO:0007669"/>
    <property type="project" value="TreeGrafter"/>
</dbReference>
<dbReference type="FunFam" id="3.40.50.300:FF:002587">
    <property type="entry name" value="Multidrug ABC transporter ATP-binding protein"/>
    <property type="match status" value="1"/>
</dbReference>
<protein>
    <submittedName>
        <fullName evidence="11">Putative glycosomal transporter (GAT3)</fullName>
    </submittedName>
</protein>
<evidence type="ECO:0000313" key="12">
    <source>
        <dbReference type="Proteomes" id="UP000246078"/>
    </source>
</evidence>
<dbReference type="PROSITE" id="PS50893">
    <property type="entry name" value="ABC_TRANSPORTER_2"/>
    <property type="match status" value="1"/>
</dbReference>
<dbReference type="GO" id="GO:0015910">
    <property type="term" value="P:long-chain fatty acid import into peroxisome"/>
    <property type="evidence" value="ECO:0007669"/>
    <property type="project" value="TreeGrafter"/>
</dbReference>